<keyword evidence="2 5" id="KW-0812">Transmembrane</keyword>
<evidence type="ECO:0000313" key="6">
    <source>
        <dbReference type="EMBL" id="WMB28717.1"/>
    </source>
</evidence>
<name>A0ABY9LIJ4_9STRE</name>
<gene>
    <name evidence="6" type="ORF">N1496_04430</name>
</gene>
<proteinExistence type="predicted"/>
<evidence type="ECO:0000256" key="2">
    <source>
        <dbReference type="ARBA" id="ARBA00022692"/>
    </source>
</evidence>
<reference evidence="7" key="1">
    <citation type="submission" date="2022-10" db="EMBL/GenBank/DDBJ databases">
        <title>Streptococcus didelphis as causative of fatal infections in opossums (Didelphis albiventris).</title>
        <authorList>
            <person name="Breyer G.M."/>
            <person name="Da Silva M.E.R.J."/>
            <person name="Siqueira F.M."/>
        </authorList>
    </citation>
    <scope>NUCLEOTIDE SEQUENCE [LARGE SCALE GENOMIC DNA]</scope>
    <source>
        <strain evidence="7">LBVP101/21</strain>
    </source>
</reference>
<evidence type="ECO:0000256" key="3">
    <source>
        <dbReference type="ARBA" id="ARBA00022989"/>
    </source>
</evidence>
<dbReference type="EMBL" id="CP110509">
    <property type="protein sequence ID" value="WMB28717.1"/>
    <property type="molecule type" value="Genomic_DNA"/>
</dbReference>
<protein>
    <submittedName>
        <fullName evidence="6">CvpA family protein</fullName>
    </submittedName>
</protein>
<keyword evidence="7" id="KW-1185">Reference proteome</keyword>
<evidence type="ECO:0000256" key="4">
    <source>
        <dbReference type="ARBA" id="ARBA00023136"/>
    </source>
</evidence>
<dbReference type="PANTHER" id="PTHR37306">
    <property type="entry name" value="COLICIN V PRODUCTION PROTEIN"/>
    <property type="match status" value="1"/>
</dbReference>
<organism evidence="6 7">
    <name type="scientific">Streptococcus didelphis</name>
    <dbReference type="NCBI Taxonomy" id="102886"/>
    <lineage>
        <taxon>Bacteria</taxon>
        <taxon>Bacillati</taxon>
        <taxon>Bacillota</taxon>
        <taxon>Bacilli</taxon>
        <taxon>Lactobacillales</taxon>
        <taxon>Streptococcaceae</taxon>
        <taxon>Streptococcus</taxon>
    </lineage>
</organism>
<accession>A0ABY9LIJ4</accession>
<feature type="transmembrane region" description="Helical" evidence="5">
    <location>
        <begin position="119"/>
        <end position="143"/>
    </location>
</feature>
<keyword evidence="3 5" id="KW-1133">Transmembrane helix</keyword>
<keyword evidence="4 5" id="KW-0472">Membrane</keyword>
<dbReference type="InterPro" id="IPR003825">
    <property type="entry name" value="Colicin-V_CvpA"/>
</dbReference>
<sequence length="181" mass="20662">MISLILILLFLWHFYIGYHRGIILQVFYSLGALVSFLIAKQFYQNVAHKISLWVPYANPPEGANMAFFKEVSLFDLSQVFYAGIAFFAIFSLAYLAFRLLGVLVHLLPINYFNTLVYNLISGFLALTVLLVFLSMGLSILATIPLPVIQNQLQDHFLLRTLIEHCPPVTTLIRQLWVKPIV</sequence>
<comment type="subcellular location">
    <subcellularLocation>
        <location evidence="1">Membrane</location>
        <topology evidence="1">Multi-pass membrane protein</topology>
    </subcellularLocation>
</comment>
<evidence type="ECO:0000256" key="1">
    <source>
        <dbReference type="ARBA" id="ARBA00004141"/>
    </source>
</evidence>
<feature type="transmembrane region" description="Helical" evidence="5">
    <location>
        <begin position="79"/>
        <end position="107"/>
    </location>
</feature>
<dbReference type="Pfam" id="PF02674">
    <property type="entry name" value="Colicin_V"/>
    <property type="match status" value="1"/>
</dbReference>
<evidence type="ECO:0000256" key="5">
    <source>
        <dbReference type="SAM" id="Phobius"/>
    </source>
</evidence>
<dbReference type="PANTHER" id="PTHR37306:SF1">
    <property type="entry name" value="COLICIN V PRODUCTION PROTEIN"/>
    <property type="match status" value="1"/>
</dbReference>
<evidence type="ECO:0000313" key="7">
    <source>
        <dbReference type="Proteomes" id="UP001238096"/>
    </source>
</evidence>
<dbReference type="RefSeq" id="WP_026216457.1">
    <property type="nucleotide sequence ID" value="NZ_CP104407.1"/>
</dbReference>
<dbReference type="Proteomes" id="UP001238096">
    <property type="component" value="Chromosome"/>
</dbReference>